<keyword evidence="1" id="KW-0378">Hydrolase</keyword>
<dbReference type="EMBL" id="CAKLPX010000001">
    <property type="protein sequence ID" value="CAH0990519.1"/>
    <property type="molecule type" value="Genomic_DNA"/>
</dbReference>
<dbReference type="Pfam" id="PF07228">
    <property type="entry name" value="SpoIIE"/>
    <property type="match status" value="1"/>
</dbReference>
<keyword evidence="3" id="KW-0175">Coiled coil</keyword>
<dbReference type="InterPro" id="IPR001789">
    <property type="entry name" value="Sig_transdc_resp-reg_receiver"/>
</dbReference>
<evidence type="ECO:0000256" key="2">
    <source>
        <dbReference type="PROSITE-ProRule" id="PRU00169"/>
    </source>
</evidence>
<dbReference type="CDD" id="cd17555">
    <property type="entry name" value="REC_RssB-like"/>
    <property type="match status" value="1"/>
</dbReference>
<accession>A0ABM9ACW3</accession>
<proteinExistence type="predicted"/>
<evidence type="ECO:0000313" key="6">
    <source>
        <dbReference type="Proteomes" id="UP000838100"/>
    </source>
</evidence>
<dbReference type="PROSITE" id="PS50110">
    <property type="entry name" value="RESPONSE_REGULATORY"/>
    <property type="match status" value="1"/>
</dbReference>
<sequence>MSDDSCTTILTIDDDDGVRQSLAAYLADSGFDVIEAEDGEQGLALFQQHNPDIVLSDLRMPGIDGLTVLKTIMEAVPSQPVIIISGAGGMNDAVEALRLGACDYFIKPIVDLEILEHSIVRNLEQSRLRQQNIEYRHQLEQKNNQLQINLQLLEQDLQAGRMIQQKLLPKSPCQYGDYNLSHQIIPSLYLSGDFVDYLLIDDRWITFLIADISGHGASSAFITALLKNFFARQFSHFQRGVPSGILEPTIFLDKVNRSLLQSGFDKHMTMFFGVIDMENNSLRYSIAGHLPLPVIVSEANKPRFIEGKGMPVGLFEQADFVEQTISLPPSFTLSLFSDGILEILPPKNLTDKEQYLLQLFTNRPESMQQLSRAFKLDEVKDAPDDIAVLMISKR</sequence>
<dbReference type="PANTHER" id="PTHR43156">
    <property type="entry name" value="STAGE II SPORULATION PROTEIN E-RELATED"/>
    <property type="match status" value="1"/>
</dbReference>
<protein>
    <submittedName>
        <fullName evidence="5">Regulator of RpoS</fullName>
    </submittedName>
</protein>
<keyword evidence="6" id="KW-1185">Reference proteome</keyword>
<dbReference type="SUPFAM" id="SSF52172">
    <property type="entry name" value="CheY-like"/>
    <property type="match status" value="1"/>
</dbReference>
<feature type="domain" description="Response regulatory" evidence="4">
    <location>
        <begin position="8"/>
        <end position="122"/>
    </location>
</feature>
<comment type="caution">
    <text evidence="5">The sequence shown here is derived from an EMBL/GenBank/DDBJ whole genome shotgun (WGS) entry which is preliminary data.</text>
</comment>
<organism evidence="5 6">
    <name type="scientific">Sinobacterium norvegicum</name>
    <dbReference type="NCBI Taxonomy" id="1641715"/>
    <lineage>
        <taxon>Bacteria</taxon>
        <taxon>Pseudomonadati</taxon>
        <taxon>Pseudomonadota</taxon>
        <taxon>Gammaproteobacteria</taxon>
        <taxon>Cellvibrionales</taxon>
        <taxon>Spongiibacteraceae</taxon>
        <taxon>Sinobacterium</taxon>
    </lineage>
</organism>
<dbReference type="PANTHER" id="PTHR43156:SF2">
    <property type="entry name" value="STAGE II SPORULATION PROTEIN E"/>
    <property type="match status" value="1"/>
</dbReference>
<feature type="coiled-coil region" evidence="3">
    <location>
        <begin position="125"/>
        <end position="156"/>
    </location>
</feature>
<dbReference type="InterPro" id="IPR049510">
    <property type="entry name" value="RssB-like_REC"/>
</dbReference>
<evidence type="ECO:0000256" key="3">
    <source>
        <dbReference type="SAM" id="Coils"/>
    </source>
</evidence>
<dbReference type="Pfam" id="PF00072">
    <property type="entry name" value="Response_reg"/>
    <property type="match status" value="1"/>
</dbReference>
<dbReference type="InterPro" id="IPR036457">
    <property type="entry name" value="PPM-type-like_dom_sf"/>
</dbReference>
<dbReference type="Proteomes" id="UP000838100">
    <property type="component" value="Unassembled WGS sequence"/>
</dbReference>
<dbReference type="SMART" id="SM00331">
    <property type="entry name" value="PP2C_SIG"/>
    <property type="match status" value="1"/>
</dbReference>
<dbReference type="RefSeq" id="WP_237443201.1">
    <property type="nucleotide sequence ID" value="NZ_CAKLPX010000001.1"/>
</dbReference>
<dbReference type="SMART" id="SM00448">
    <property type="entry name" value="REC"/>
    <property type="match status" value="1"/>
</dbReference>
<evidence type="ECO:0000256" key="1">
    <source>
        <dbReference type="ARBA" id="ARBA00022801"/>
    </source>
</evidence>
<dbReference type="Gene3D" id="3.60.40.10">
    <property type="entry name" value="PPM-type phosphatase domain"/>
    <property type="match status" value="1"/>
</dbReference>
<dbReference type="Gene3D" id="1.20.5.390">
    <property type="entry name" value="L1 transposable element, trimerization domain"/>
    <property type="match status" value="1"/>
</dbReference>
<dbReference type="InterPro" id="IPR001932">
    <property type="entry name" value="PPM-type_phosphatase-like_dom"/>
</dbReference>
<evidence type="ECO:0000313" key="5">
    <source>
        <dbReference type="EMBL" id="CAH0990519.1"/>
    </source>
</evidence>
<evidence type="ECO:0000259" key="4">
    <source>
        <dbReference type="PROSITE" id="PS50110"/>
    </source>
</evidence>
<dbReference type="InterPro" id="IPR052016">
    <property type="entry name" value="Bact_Sigma-Reg"/>
</dbReference>
<feature type="modified residue" description="4-aspartylphosphate" evidence="2">
    <location>
        <position position="57"/>
    </location>
</feature>
<reference evidence="5" key="1">
    <citation type="submission" date="2021-12" db="EMBL/GenBank/DDBJ databases">
        <authorList>
            <person name="Rodrigo-Torres L."/>
            <person name="Arahal R. D."/>
            <person name="Lucena T."/>
        </authorList>
    </citation>
    <scope>NUCLEOTIDE SEQUENCE</scope>
    <source>
        <strain evidence="5">CECT 8267</strain>
    </source>
</reference>
<gene>
    <name evidence="5" type="primary">rssB</name>
    <name evidence="5" type="ORF">SIN8267_00611</name>
</gene>
<dbReference type="InterPro" id="IPR011006">
    <property type="entry name" value="CheY-like_superfamily"/>
</dbReference>
<name>A0ABM9ACW3_9GAMM</name>
<dbReference type="Gene3D" id="3.40.50.2300">
    <property type="match status" value="1"/>
</dbReference>
<keyword evidence="2" id="KW-0597">Phosphoprotein</keyword>